<evidence type="ECO:0000313" key="3">
    <source>
        <dbReference type="Proteomes" id="UP000789901"/>
    </source>
</evidence>
<dbReference type="EMBL" id="CAJVQB010021055">
    <property type="protein sequence ID" value="CAG8796077.1"/>
    <property type="molecule type" value="Genomic_DNA"/>
</dbReference>
<evidence type="ECO:0000256" key="1">
    <source>
        <dbReference type="SAM" id="MobiDB-lite"/>
    </source>
</evidence>
<keyword evidence="3" id="KW-1185">Reference proteome</keyword>
<proteinExistence type="predicted"/>
<reference evidence="2 3" key="1">
    <citation type="submission" date="2021-06" db="EMBL/GenBank/DDBJ databases">
        <authorList>
            <person name="Kallberg Y."/>
            <person name="Tangrot J."/>
            <person name="Rosling A."/>
        </authorList>
    </citation>
    <scope>NUCLEOTIDE SEQUENCE [LARGE SCALE GENOMIC DNA]</scope>
    <source>
        <strain evidence="2 3">120-4 pot B 10/14</strain>
    </source>
</reference>
<organism evidence="2 3">
    <name type="scientific">Gigaspora margarita</name>
    <dbReference type="NCBI Taxonomy" id="4874"/>
    <lineage>
        <taxon>Eukaryota</taxon>
        <taxon>Fungi</taxon>
        <taxon>Fungi incertae sedis</taxon>
        <taxon>Mucoromycota</taxon>
        <taxon>Glomeromycotina</taxon>
        <taxon>Glomeromycetes</taxon>
        <taxon>Diversisporales</taxon>
        <taxon>Gigasporaceae</taxon>
        <taxon>Gigaspora</taxon>
    </lineage>
</organism>
<feature type="region of interest" description="Disordered" evidence="1">
    <location>
        <begin position="22"/>
        <end position="43"/>
    </location>
</feature>
<gene>
    <name evidence="2" type="ORF">GMARGA_LOCUS22121</name>
</gene>
<accession>A0ABN7VSE1</accession>
<dbReference type="Proteomes" id="UP000789901">
    <property type="component" value="Unassembled WGS sequence"/>
</dbReference>
<feature type="compositionally biased region" description="Basic and acidic residues" evidence="1">
    <location>
        <begin position="30"/>
        <end position="43"/>
    </location>
</feature>
<evidence type="ECO:0000313" key="2">
    <source>
        <dbReference type="EMBL" id="CAG8796077.1"/>
    </source>
</evidence>
<protein>
    <submittedName>
        <fullName evidence="2">32142_t:CDS:1</fullName>
    </submittedName>
</protein>
<comment type="caution">
    <text evidence="2">The sequence shown here is derived from an EMBL/GenBank/DDBJ whole genome shotgun (WGS) entry which is preliminary data.</text>
</comment>
<sequence>MPLTKEINFSNSVPLESCANITSPSESETNYDRSQKRDKRDGPVFDEDKNINSEHFNAICAYCGKFWHRSKPAILKSHLALYCQSVPENICQYWHNKLIDINTVNKKNSQLQLALPPQVSTKYDKILLRAWVMANILFEVIENPYIKNLFKSINPAYNLLLQTILSGWLLDEEVAHVQNNIDKDLKTAEYLTLNLLYNYIVTTMDQKEYLVSLHNYSIESHTGNFIASEIMDIIEQIGPQKFAAIVTDSAQQICQKSMKLKVLLANACPTCWGSHYNTTNSILLARPVFDWIFIEHSHVITNIELIKTCINILEAGSANLADCYINMIKLAAIIYQIPEFNHLNYYSTISKLWRGLGYFAQKYKELILQFYYYDANKKPFDLFYVQGLDMAMLWWGFIKNKRTCFGVEKLEEMAKIRAYHIANIQSELTCFDAKLTEFELYEMVKIATIDDYIADEEEICRNNDSDNIDTYEESSNLLCQTIILKDIVNLWDPVFQDREVTQFEFFTNIADTNIDI</sequence>
<name>A0ABN7VSE1_GIGMA</name>